<dbReference type="AlphaFoldDB" id="A0AA86SM14"/>
<gene>
    <name evidence="1" type="ORF">AYBTSS11_LOCUS20603</name>
</gene>
<organism evidence="1 2">
    <name type="scientific">Sphenostylis stenocarpa</name>
    <dbReference type="NCBI Taxonomy" id="92480"/>
    <lineage>
        <taxon>Eukaryota</taxon>
        <taxon>Viridiplantae</taxon>
        <taxon>Streptophyta</taxon>
        <taxon>Embryophyta</taxon>
        <taxon>Tracheophyta</taxon>
        <taxon>Spermatophyta</taxon>
        <taxon>Magnoliopsida</taxon>
        <taxon>eudicotyledons</taxon>
        <taxon>Gunneridae</taxon>
        <taxon>Pentapetalae</taxon>
        <taxon>rosids</taxon>
        <taxon>fabids</taxon>
        <taxon>Fabales</taxon>
        <taxon>Fabaceae</taxon>
        <taxon>Papilionoideae</taxon>
        <taxon>50 kb inversion clade</taxon>
        <taxon>NPAAA clade</taxon>
        <taxon>indigoferoid/millettioid clade</taxon>
        <taxon>Phaseoleae</taxon>
        <taxon>Sphenostylis</taxon>
    </lineage>
</organism>
<proteinExistence type="predicted"/>
<reference evidence="1" key="1">
    <citation type="submission" date="2023-10" db="EMBL/GenBank/DDBJ databases">
        <authorList>
            <person name="Domelevo Entfellner J.-B."/>
        </authorList>
    </citation>
    <scope>NUCLEOTIDE SEQUENCE</scope>
</reference>
<evidence type="ECO:0000313" key="2">
    <source>
        <dbReference type="Proteomes" id="UP001189624"/>
    </source>
</evidence>
<name>A0AA86SM14_9FABA</name>
<dbReference type="EMBL" id="OY731403">
    <property type="protein sequence ID" value="CAJ1964982.1"/>
    <property type="molecule type" value="Genomic_DNA"/>
</dbReference>
<protein>
    <submittedName>
        <fullName evidence="1">Uncharacterized protein</fullName>
    </submittedName>
</protein>
<accession>A0AA86SM14</accession>
<evidence type="ECO:0000313" key="1">
    <source>
        <dbReference type="EMBL" id="CAJ1964982.1"/>
    </source>
</evidence>
<sequence>MLRWDQVMSQVEDKREKRGTLRLRMDEEGTSQFWLGFALKWHIISTYSFISKSQKVIHIPSFLPPSLPSKF</sequence>
<dbReference type="Gramene" id="rna-AYBTSS11_LOCUS20603">
    <property type="protein sequence ID" value="CAJ1964982.1"/>
    <property type="gene ID" value="gene-AYBTSS11_LOCUS20603"/>
</dbReference>
<dbReference type="Proteomes" id="UP001189624">
    <property type="component" value="Chromosome 6"/>
</dbReference>
<keyword evidence="2" id="KW-1185">Reference proteome</keyword>